<organism evidence="3 4">
    <name type="scientific">Membranihabitans marinus</name>
    <dbReference type="NCBI Taxonomy" id="1227546"/>
    <lineage>
        <taxon>Bacteria</taxon>
        <taxon>Pseudomonadati</taxon>
        <taxon>Bacteroidota</taxon>
        <taxon>Saprospiria</taxon>
        <taxon>Saprospirales</taxon>
        <taxon>Saprospiraceae</taxon>
        <taxon>Membranihabitans</taxon>
    </lineage>
</organism>
<proteinExistence type="predicted"/>
<dbReference type="Gene3D" id="3.40.710.10">
    <property type="entry name" value="DD-peptidase/beta-lactamase superfamily"/>
    <property type="match status" value="1"/>
</dbReference>
<name>A0A953HL35_9BACT</name>
<evidence type="ECO:0000313" key="4">
    <source>
        <dbReference type="Proteomes" id="UP000753961"/>
    </source>
</evidence>
<dbReference type="Gene3D" id="2.40.128.600">
    <property type="match status" value="1"/>
</dbReference>
<comment type="caution">
    <text evidence="3">The sequence shown here is derived from an EMBL/GenBank/DDBJ whole genome shotgun (WGS) entry which is preliminary data.</text>
</comment>
<evidence type="ECO:0000313" key="3">
    <source>
        <dbReference type="EMBL" id="MBY5957637.1"/>
    </source>
</evidence>
<sequence>MMHSRPFMVFVMILFLFTPDYGVGQSFTSAQIDSLVDATRQKMPLAGIAIGVVKDGQVVHHKGYGMTAVDNPQPVNAHTRFAIASNSKAFTTAALAILVDEGKLTWEDKVVDHIPEFRMYAPYVTANFNIQDLLTHRSGLGLGAGDLMFFPDGADFSMEDVLKSFQYQQPVSAFRTKYDYDNLLYLVAGEVVARVSGQSWADFVRERIMEPLGMYESVPVYQQTIKKDNVAMPHRVAENQLVQLETYTKPNASLGAAGGIYASVHDLTKWMIMHLNGGVYMQDGMEQRLISVDSHREIFRPHTNIDFELLPDAPYYTHFFSYGLGWGIRDRKGMICAEHTGVLPGMLSRTILVPRLKLGIVVLTNTDPGGYAYRSISQSILDGYLNVIDRDWIDTYERQISEMASTSDAVTHKVWQTVEENKFRSLNLDAYTGVYHDDWFGRVVVGVKNGQLWFSSLRSPKLSGPMHYYKGNTFAIRWDYRDMNCDAFASFMLDTEGNAVRISMKGISPNIDFSFDFQDLDLRRVEE</sequence>
<dbReference type="RefSeq" id="WP_222579155.1">
    <property type="nucleotide sequence ID" value="NZ_JAHVHU010000005.1"/>
</dbReference>
<keyword evidence="4" id="KW-1185">Reference proteome</keyword>
<dbReference type="InterPro" id="IPR001466">
    <property type="entry name" value="Beta-lactam-related"/>
</dbReference>
<reference evidence="3" key="1">
    <citation type="submission" date="2021-06" db="EMBL/GenBank/DDBJ databases">
        <title>44 bacteria genomes isolated from Dapeng, Shenzhen.</title>
        <authorList>
            <person name="Zheng W."/>
            <person name="Yu S."/>
            <person name="Huang Y."/>
        </authorList>
    </citation>
    <scope>NUCLEOTIDE SEQUENCE</scope>
    <source>
        <strain evidence="3">DP5N28-2</strain>
    </source>
</reference>
<dbReference type="SUPFAM" id="SSF56601">
    <property type="entry name" value="beta-lactamase/transpeptidase-like"/>
    <property type="match status" value="1"/>
</dbReference>
<dbReference type="Pfam" id="PF00144">
    <property type="entry name" value="Beta-lactamase"/>
    <property type="match status" value="1"/>
</dbReference>
<dbReference type="PANTHER" id="PTHR46825:SF15">
    <property type="entry name" value="BETA-LACTAMASE-RELATED DOMAIN-CONTAINING PROTEIN"/>
    <property type="match status" value="1"/>
</dbReference>
<dbReference type="Proteomes" id="UP000753961">
    <property type="component" value="Unassembled WGS sequence"/>
</dbReference>
<protein>
    <submittedName>
        <fullName evidence="3">Serine hydrolase</fullName>
    </submittedName>
</protein>
<feature type="domain" description="Beta-lactamase-related" evidence="1">
    <location>
        <begin position="35"/>
        <end position="369"/>
    </location>
</feature>
<dbReference type="GO" id="GO:0016787">
    <property type="term" value="F:hydrolase activity"/>
    <property type="evidence" value="ECO:0007669"/>
    <property type="project" value="UniProtKB-KW"/>
</dbReference>
<dbReference type="InterPro" id="IPR012338">
    <property type="entry name" value="Beta-lactam/transpept-like"/>
</dbReference>
<dbReference type="InterPro" id="IPR050491">
    <property type="entry name" value="AmpC-like"/>
</dbReference>
<evidence type="ECO:0000259" key="2">
    <source>
        <dbReference type="Pfam" id="PF11954"/>
    </source>
</evidence>
<evidence type="ECO:0000259" key="1">
    <source>
        <dbReference type="Pfam" id="PF00144"/>
    </source>
</evidence>
<feature type="domain" description="Peptidase S12 Pab87-related C-terminal" evidence="2">
    <location>
        <begin position="423"/>
        <end position="523"/>
    </location>
</feature>
<dbReference type="InterPro" id="IPR021860">
    <property type="entry name" value="Peptidase_S12_Pab87-rel_C"/>
</dbReference>
<dbReference type="AlphaFoldDB" id="A0A953HL35"/>
<keyword evidence="3" id="KW-0378">Hydrolase</keyword>
<dbReference type="Pfam" id="PF11954">
    <property type="entry name" value="DUF3471"/>
    <property type="match status" value="1"/>
</dbReference>
<dbReference type="PANTHER" id="PTHR46825">
    <property type="entry name" value="D-ALANYL-D-ALANINE-CARBOXYPEPTIDASE/ENDOPEPTIDASE AMPH"/>
    <property type="match status" value="1"/>
</dbReference>
<gene>
    <name evidence="3" type="ORF">KUV50_05815</name>
</gene>
<accession>A0A953HL35</accession>
<dbReference type="EMBL" id="JAHVHU010000005">
    <property type="protein sequence ID" value="MBY5957637.1"/>
    <property type="molecule type" value="Genomic_DNA"/>
</dbReference>